<evidence type="ECO:0000313" key="3">
    <source>
        <dbReference type="EMBL" id="TVM36850.1"/>
    </source>
</evidence>
<dbReference type="OrthoDB" id="9766107at2"/>
<protein>
    <submittedName>
        <fullName evidence="3">Arylsulfatase</fullName>
    </submittedName>
</protein>
<organism evidence="3 4">
    <name type="scientific">Oceanidesulfovibrio marinus</name>
    <dbReference type="NCBI Taxonomy" id="370038"/>
    <lineage>
        <taxon>Bacteria</taxon>
        <taxon>Pseudomonadati</taxon>
        <taxon>Thermodesulfobacteriota</taxon>
        <taxon>Desulfovibrionia</taxon>
        <taxon>Desulfovibrionales</taxon>
        <taxon>Desulfovibrionaceae</taxon>
        <taxon>Oceanidesulfovibrio</taxon>
    </lineage>
</organism>
<dbReference type="Gene3D" id="3.40.720.10">
    <property type="entry name" value="Alkaline Phosphatase, subunit A"/>
    <property type="match status" value="1"/>
</dbReference>
<dbReference type="CDD" id="cd16142">
    <property type="entry name" value="ARS_like"/>
    <property type="match status" value="1"/>
</dbReference>
<proteinExistence type="predicted"/>
<name>A0A6P1ZMW3_9BACT</name>
<evidence type="ECO:0000259" key="2">
    <source>
        <dbReference type="Pfam" id="PF00884"/>
    </source>
</evidence>
<dbReference type="Pfam" id="PF00884">
    <property type="entry name" value="Sulfatase"/>
    <property type="match status" value="1"/>
</dbReference>
<dbReference type="PANTHER" id="PTHR43751:SF2">
    <property type="entry name" value="SULFATASE N-TERMINAL DOMAIN-CONTAINING PROTEIN"/>
    <property type="match status" value="1"/>
</dbReference>
<dbReference type="EMBL" id="QMIF01000001">
    <property type="protein sequence ID" value="TVM36850.1"/>
    <property type="molecule type" value="Genomic_DNA"/>
</dbReference>
<dbReference type="SUPFAM" id="SSF53649">
    <property type="entry name" value="Alkaline phosphatase-like"/>
    <property type="match status" value="1"/>
</dbReference>
<comment type="caution">
    <text evidence="3">The sequence shown here is derived from an EMBL/GenBank/DDBJ whole genome shotgun (WGS) entry which is preliminary data.</text>
</comment>
<sequence>MRERKWFVAAVLGALLVAVAPGLALGQSKPNIVYIMGDDIGWYNIGVYHRGIMASKTPNIDKLAAEGALFTDYYTEASCTAGRANFITGQLPIRTGLTTVGQAGQDIGMPSESPTIATALKEQGYATAQFGKNHLGDLNKYLPTMHGFDEYFGWLYHLDAMQDPFNKTYPENLKASVGPRNLVSSVATDKDDPTEDPRWGKVGKQKITDEGPLPPHPTKGIKYNMETIDEEVARRSVDFIERSHKAGKPFFLWLNPSRMHVFTHLSEEYMNKITPENNWTISEAGMAQFDDVIGTVMAKLDELGISDNTIIAVTTDNGAEYFSWPDGGITPFAGTKGMVTEGGFRSPMVMRWPGKIKPGAVINGIVSGLDWFPTFVAAAGGPADIGDQLQKGLTLDGTEYKVHLDGYNQMDLLTGAGESKRHEVWYFAEANIGAARIDDYKFTFLDQPDGWFGPKQSVNWPILTNLRTDPFERCKSFAECPSAMMDFFAHEFWRFTFVQKEVAKLAKTFIDFPPQQDPASFNLEQVKAKIKEVQKKMQNGQPGN</sequence>
<dbReference type="Proteomes" id="UP000434052">
    <property type="component" value="Unassembled WGS sequence"/>
</dbReference>
<dbReference type="InterPro" id="IPR052701">
    <property type="entry name" value="GAG_Ulvan_Degrading_Sulfatases"/>
</dbReference>
<reference evidence="3 4" key="1">
    <citation type="submission" date="2018-06" db="EMBL/GenBank/DDBJ databases">
        <title>Complete genome of Desulfovibrio marinus P48SEP.</title>
        <authorList>
            <person name="Crispim J.S."/>
            <person name="Vidigal P.M.P."/>
            <person name="Silva L.C.F."/>
            <person name="Araujo L.C."/>
            <person name="Laguardia C.N."/>
            <person name="Dias R.S."/>
            <person name="Sousa M.P."/>
            <person name="Paula S.O."/>
            <person name="Silva C."/>
        </authorList>
    </citation>
    <scope>NUCLEOTIDE SEQUENCE [LARGE SCALE GENOMIC DNA]</scope>
    <source>
        <strain evidence="3 4">P48SEP</strain>
    </source>
</reference>
<gene>
    <name evidence="3" type="ORF">DQK91_02710</name>
</gene>
<feature type="domain" description="Sulfatase N-terminal" evidence="2">
    <location>
        <begin position="30"/>
        <end position="380"/>
    </location>
</feature>
<evidence type="ECO:0000256" key="1">
    <source>
        <dbReference type="SAM" id="MobiDB-lite"/>
    </source>
</evidence>
<dbReference type="PANTHER" id="PTHR43751">
    <property type="entry name" value="SULFATASE"/>
    <property type="match status" value="1"/>
</dbReference>
<dbReference type="AlphaFoldDB" id="A0A6P1ZMW3"/>
<feature type="compositionally biased region" description="Basic and acidic residues" evidence="1">
    <location>
        <begin position="188"/>
        <end position="199"/>
    </location>
</feature>
<dbReference type="InterPro" id="IPR017850">
    <property type="entry name" value="Alkaline_phosphatase_core_sf"/>
</dbReference>
<dbReference type="InterPro" id="IPR000917">
    <property type="entry name" value="Sulfatase_N"/>
</dbReference>
<evidence type="ECO:0000313" key="4">
    <source>
        <dbReference type="Proteomes" id="UP000434052"/>
    </source>
</evidence>
<feature type="region of interest" description="Disordered" evidence="1">
    <location>
        <begin position="184"/>
        <end position="221"/>
    </location>
</feature>
<accession>A0A6P1ZMW3</accession>
<dbReference type="RefSeq" id="WP_144233900.1">
    <property type="nucleotide sequence ID" value="NZ_QMIF01000001.1"/>
</dbReference>